<sequence>MFATPSQMQPISSHNPAALQGVDREQLLAVIEPVARAHGAEVVDVELKNENGWVLRVFVERLGASAEKLSTKDAAVDLELCAGIARDLSPALDVDDPIPGRYNLEVSSPGIERPLKKEADYVRFAGEKAKLKLREAVGGQKVLVGRLGPVSAGKVAVDDGRKTYDVPLDDIVTARLVFEFGPAPKPGTSKGGSSKSAKKKRKP</sequence>
<dbReference type="InterPro" id="IPR035956">
    <property type="entry name" value="RimP_N_sf"/>
</dbReference>
<dbReference type="CDD" id="cd01734">
    <property type="entry name" value="YlxS_C"/>
    <property type="match status" value="1"/>
</dbReference>
<dbReference type="AlphaFoldDB" id="A0A0K1Q230"/>
<feature type="region of interest" description="Disordered" evidence="4">
    <location>
        <begin position="180"/>
        <end position="203"/>
    </location>
</feature>
<comment type="similarity">
    <text evidence="3">Belongs to the RimP family.</text>
</comment>
<gene>
    <name evidence="3" type="primary">rimP</name>
    <name evidence="7" type="ORF">AKJ09_06524</name>
</gene>
<keyword evidence="8" id="KW-1185">Reference proteome</keyword>
<accession>A0A0K1Q230</accession>
<keyword evidence="2 3" id="KW-0690">Ribosome biogenesis</keyword>
<dbReference type="InterPro" id="IPR028989">
    <property type="entry name" value="RimP_N"/>
</dbReference>
<dbReference type="SUPFAM" id="SSF74942">
    <property type="entry name" value="YhbC-like, C-terminal domain"/>
    <property type="match status" value="1"/>
</dbReference>
<dbReference type="SUPFAM" id="SSF75420">
    <property type="entry name" value="YhbC-like, N-terminal domain"/>
    <property type="match status" value="1"/>
</dbReference>
<dbReference type="Pfam" id="PF02576">
    <property type="entry name" value="RimP_N"/>
    <property type="match status" value="1"/>
</dbReference>
<organism evidence="7 8">
    <name type="scientific">Labilithrix luteola</name>
    <dbReference type="NCBI Taxonomy" id="1391654"/>
    <lineage>
        <taxon>Bacteria</taxon>
        <taxon>Pseudomonadati</taxon>
        <taxon>Myxococcota</taxon>
        <taxon>Polyangia</taxon>
        <taxon>Polyangiales</taxon>
        <taxon>Labilitrichaceae</taxon>
        <taxon>Labilithrix</taxon>
    </lineage>
</organism>
<dbReference type="InterPro" id="IPR028998">
    <property type="entry name" value="RimP_C"/>
</dbReference>
<dbReference type="Gene3D" id="3.30.300.70">
    <property type="entry name" value="RimP-like superfamily, N-terminal"/>
    <property type="match status" value="1"/>
</dbReference>
<name>A0A0K1Q230_9BACT</name>
<evidence type="ECO:0000259" key="5">
    <source>
        <dbReference type="Pfam" id="PF02576"/>
    </source>
</evidence>
<feature type="domain" description="Ribosome maturation factor RimP N-terminal" evidence="5">
    <location>
        <begin position="31"/>
        <end position="112"/>
    </location>
</feature>
<evidence type="ECO:0000256" key="2">
    <source>
        <dbReference type="ARBA" id="ARBA00022517"/>
    </source>
</evidence>
<evidence type="ECO:0000256" key="1">
    <source>
        <dbReference type="ARBA" id="ARBA00022490"/>
    </source>
</evidence>
<proteinExistence type="inferred from homology"/>
<dbReference type="PATRIC" id="fig|1391654.3.peg.6616"/>
<evidence type="ECO:0000313" key="7">
    <source>
        <dbReference type="EMBL" id="AKU99860.1"/>
    </source>
</evidence>
<comment type="subcellular location">
    <subcellularLocation>
        <location evidence="3">Cytoplasm</location>
    </subcellularLocation>
</comment>
<reference evidence="7 8" key="1">
    <citation type="submission" date="2015-08" db="EMBL/GenBank/DDBJ databases">
        <authorList>
            <person name="Babu N.S."/>
            <person name="Beckwith C.J."/>
            <person name="Beseler K.G."/>
            <person name="Brison A."/>
            <person name="Carone J.V."/>
            <person name="Caskin T.P."/>
            <person name="Diamond M."/>
            <person name="Durham M.E."/>
            <person name="Foxe J.M."/>
            <person name="Go M."/>
            <person name="Henderson B.A."/>
            <person name="Jones I.B."/>
            <person name="McGettigan J.A."/>
            <person name="Micheletti S.J."/>
            <person name="Nasrallah M.E."/>
            <person name="Ortiz D."/>
            <person name="Piller C.R."/>
            <person name="Privatt S.R."/>
            <person name="Schneider S.L."/>
            <person name="Sharp S."/>
            <person name="Smith T.C."/>
            <person name="Stanton J.D."/>
            <person name="Ullery H.E."/>
            <person name="Wilson R.J."/>
            <person name="Serrano M.G."/>
            <person name="Buck G."/>
            <person name="Lee V."/>
            <person name="Wang Y."/>
            <person name="Carvalho R."/>
            <person name="Voegtly L."/>
            <person name="Shi R."/>
            <person name="Duckworth R."/>
            <person name="Johnson A."/>
            <person name="Loviza R."/>
            <person name="Walstead R."/>
            <person name="Shah Z."/>
            <person name="Kiflezghi M."/>
            <person name="Wade K."/>
            <person name="Ball S.L."/>
            <person name="Bradley K.W."/>
            <person name="Asai D.J."/>
            <person name="Bowman C.A."/>
            <person name="Russell D.A."/>
            <person name="Pope W.H."/>
            <person name="Jacobs-Sera D."/>
            <person name="Hendrix R.W."/>
            <person name="Hatfull G.F."/>
        </authorList>
    </citation>
    <scope>NUCLEOTIDE SEQUENCE [LARGE SCALE GENOMIC DNA]</scope>
    <source>
        <strain evidence="7 8">DSM 27648</strain>
    </source>
</reference>
<dbReference type="KEGG" id="llu:AKJ09_06524"/>
<evidence type="ECO:0000259" key="6">
    <source>
        <dbReference type="Pfam" id="PF17384"/>
    </source>
</evidence>
<keyword evidence="1 3" id="KW-0963">Cytoplasm</keyword>
<comment type="function">
    <text evidence="3">Required for maturation of 30S ribosomal subunits.</text>
</comment>
<dbReference type="STRING" id="1391654.AKJ09_06524"/>
<dbReference type="Proteomes" id="UP000064967">
    <property type="component" value="Chromosome"/>
</dbReference>
<dbReference type="InterPro" id="IPR036847">
    <property type="entry name" value="RimP_C_sf"/>
</dbReference>
<protein>
    <recommendedName>
        <fullName evidence="3">Ribosome maturation factor RimP</fullName>
    </recommendedName>
</protein>
<dbReference type="GO" id="GO:0005829">
    <property type="term" value="C:cytosol"/>
    <property type="evidence" value="ECO:0007669"/>
    <property type="project" value="TreeGrafter"/>
</dbReference>
<dbReference type="GO" id="GO:0000028">
    <property type="term" value="P:ribosomal small subunit assembly"/>
    <property type="evidence" value="ECO:0007669"/>
    <property type="project" value="TreeGrafter"/>
</dbReference>
<feature type="domain" description="Ribosome maturation factor RimP C-terminal" evidence="6">
    <location>
        <begin position="115"/>
        <end position="180"/>
    </location>
</feature>
<dbReference type="HAMAP" id="MF_01077">
    <property type="entry name" value="RimP"/>
    <property type="match status" value="1"/>
</dbReference>
<dbReference type="EMBL" id="CP012333">
    <property type="protein sequence ID" value="AKU99860.1"/>
    <property type="molecule type" value="Genomic_DNA"/>
</dbReference>
<dbReference type="PANTHER" id="PTHR33867:SF1">
    <property type="entry name" value="RIBOSOME MATURATION FACTOR RIMP"/>
    <property type="match status" value="1"/>
</dbReference>
<evidence type="ECO:0000256" key="4">
    <source>
        <dbReference type="SAM" id="MobiDB-lite"/>
    </source>
</evidence>
<feature type="compositionally biased region" description="Low complexity" evidence="4">
    <location>
        <begin position="186"/>
        <end position="195"/>
    </location>
</feature>
<evidence type="ECO:0000256" key="3">
    <source>
        <dbReference type="HAMAP-Rule" id="MF_01077"/>
    </source>
</evidence>
<dbReference type="GO" id="GO:0006412">
    <property type="term" value="P:translation"/>
    <property type="evidence" value="ECO:0007669"/>
    <property type="project" value="TreeGrafter"/>
</dbReference>
<evidence type="ECO:0000313" key="8">
    <source>
        <dbReference type="Proteomes" id="UP000064967"/>
    </source>
</evidence>
<dbReference type="PANTHER" id="PTHR33867">
    <property type="entry name" value="RIBOSOME MATURATION FACTOR RIMP"/>
    <property type="match status" value="1"/>
</dbReference>
<dbReference type="Pfam" id="PF17384">
    <property type="entry name" value="DUF150_C"/>
    <property type="match status" value="1"/>
</dbReference>
<dbReference type="InterPro" id="IPR003728">
    <property type="entry name" value="Ribosome_maturation_RimP"/>
</dbReference>
<dbReference type="Gene3D" id="2.30.30.180">
    <property type="entry name" value="Ribosome maturation factor RimP, C-terminal domain"/>
    <property type="match status" value="1"/>
</dbReference>